<dbReference type="PANTHER" id="PTHR11188:SF17">
    <property type="entry name" value="FI21816P1"/>
    <property type="match status" value="1"/>
</dbReference>
<organism evidence="3 4">
    <name type="scientific">Phytophthora palmivora</name>
    <dbReference type="NCBI Taxonomy" id="4796"/>
    <lineage>
        <taxon>Eukaryota</taxon>
        <taxon>Sar</taxon>
        <taxon>Stramenopiles</taxon>
        <taxon>Oomycota</taxon>
        <taxon>Peronosporomycetes</taxon>
        <taxon>Peronosporales</taxon>
        <taxon>Peronosporaceae</taxon>
        <taxon>Phytophthora</taxon>
    </lineage>
</organism>
<evidence type="ECO:0000259" key="1">
    <source>
        <dbReference type="Pfam" id="PF00339"/>
    </source>
</evidence>
<name>A0A2P4WVZ7_9STRA</name>
<evidence type="ECO:0000313" key="4">
    <source>
        <dbReference type="Proteomes" id="UP000237271"/>
    </source>
</evidence>
<dbReference type="InterPro" id="IPR050357">
    <property type="entry name" value="Arrestin_domain-protein"/>
</dbReference>
<dbReference type="GO" id="GO:0015031">
    <property type="term" value="P:protein transport"/>
    <property type="evidence" value="ECO:0007669"/>
    <property type="project" value="TreeGrafter"/>
</dbReference>
<dbReference type="PANTHER" id="PTHR11188">
    <property type="entry name" value="ARRESTIN DOMAIN CONTAINING PROTEIN"/>
    <property type="match status" value="1"/>
</dbReference>
<dbReference type="GO" id="GO:0005737">
    <property type="term" value="C:cytoplasm"/>
    <property type="evidence" value="ECO:0007669"/>
    <property type="project" value="TreeGrafter"/>
</dbReference>
<comment type="caution">
    <text evidence="3">The sequence shown here is derived from an EMBL/GenBank/DDBJ whole genome shotgun (WGS) entry which is preliminary data.</text>
</comment>
<protein>
    <recommendedName>
        <fullName evidence="5">Arrestin C-terminal-like domain-containing protein</fullName>
    </recommendedName>
</protein>
<feature type="domain" description="Arrestin C-terminal-like" evidence="2">
    <location>
        <begin position="177"/>
        <end position="291"/>
    </location>
</feature>
<dbReference type="EMBL" id="NCKW01020710">
    <property type="protein sequence ID" value="POM57468.1"/>
    <property type="molecule type" value="Genomic_DNA"/>
</dbReference>
<dbReference type="Pfam" id="PF00339">
    <property type="entry name" value="Arrestin_N"/>
    <property type="match status" value="1"/>
</dbReference>
<feature type="non-terminal residue" evidence="3">
    <location>
        <position position="299"/>
    </location>
</feature>
<dbReference type="Pfam" id="PF02752">
    <property type="entry name" value="Arrestin_C"/>
    <property type="match status" value="1"/>
</dbReference>
<dbReference type="InterPro" id="IPR014752">
    <property type="entry name" value="Arrestin-like_C"/>
</dbReference>
<accession>A0A2P4WVZ7</accession>
<dbReference type="InterPro" id="IPR011021">
    <property type="entry name" value="Arrestin-like_N"/>
</dbReference>
<reference evidence="3 4" key="1">
    <citation type="journal article" date="2017" name="Genome Biol. Evol.">
        <title>Phytophthora megakarya and P. palmivora, closely related causal agents of cacao black pod rot, underwent increases in genome sizes and gene numbers by different mechanisms.</title>
        <authorList>
            <person name="Ali S.S."/>
            <person name="Shao J."/>
            <person name="Lary D.J."/>
            <person name="Kronmiller B."/>
            <person name="Shen D."/>
            <person name="Strem M.D."/>
            <person name="Amoako-Attah I."/>
            <person name="Akrofi A.Y."/>
            <person name="Begoude B.A."/>
            <person name="Ten Hoopen G.M."/>
            <person name="Coulibaly K."/>
            <person name="Kebe B.I."/>
            <person name="Melnick R.L."/>
            <person name="Guiltinan M.J."/>
            <person name="Tyler B.M."/>
            <person name="Meinhardt L.W."/>
            <person name="Bailey B.A."/>
        </authorList>
    </citation>
    <scope>NUCLEOTIDE SEQUENCE [LARGE SCALE GENOMIC DNA]</scope>
    <source>
        <strain evidence="4">sbr112.9</strain>
    </source>
</reference>
<sequence>MGKLFGSKGGLRIELDRGNYQPGDVVNGTVYLSVADEIKTKGVLEVNGEEYVKYNEVYGETAIPRKQKNQLLSDQLVLCNDREAFAPGEYVFPFNYQLRANLPSSFHVDRRHAGEFCDIDAAVKYELKLRLPVKGAFSADIKTDRPLLVKPAYTAQLVQSRTDTAAKHAKLLGIIRKGNCEISGSLERDVYVSGETLQVRASIVNGSSMDIKSVSVRLVENLVIHNDHKEIKAQTCLAKKDFPGVSAGATTIDQAYSLDLVGRSERFAVLPPMTSSLVSTSHHVEVRCKFLMSPNVHIE</sequence>
<dbReference type="OrthoDB" id="7785529at2759"/>
<proteinExistence type="predicted"/>
<evidence type="ECO:0000313" key="3">
    <source>
        <dbReference type="EMBL" id="POM57468.1"/>
    </source>
</evidence>
<dbReference type="Gene3D" id="2.60.40.640">
    <property type="match status" value="2"/>
</dbReference>
<dbReference type="Proteomes" id="UP000237271">
    <property type="component" value="Unassembled WGS sequence"/>
</dbReference>
<gene>
    <name evidence="3" type="ORF">PHPALM_38016</name>
</gene>
<dbReference type="InterPro" id="IPR014756">
    <property type="entry name" value="Ig_E-set"/>
</dbReference>
<dbReference type="InterPro" id="IPR011022">
    <property type="entry name" value="Arrestin_C-like"/>
</dbReference>
<evidence type="ECO:0000259" key="2">
    <source>
        <dbReference type="Pfam" id="PF02752"/>
    </source>
</evidence>
<evidence type="ECO:0008006" key="5">
    <source>
        <dbReference type="Google" id="ProtNLM"/>
    </source>
</evidence>
<dbReference type="AlphaFoldDB" id="A0A2P4WVZ7"/>
<feature type="domain" description="Arrestin-like N-terminal" evidence="1">
    <location>
        <begin position="13"/>
        <end position="128"/>
    </location>
</feature>
<dbReference type="SUPFAM" id="SSF81296">
    <property type="entry name" value="E set domains"/>
    <property type="match status" value="2"/>
</dbReference>
<keyword evidence="4" id="KW-1185">Reference proteome</keyword>